<evidence type="ECO:0000313" key="2">
    <source>
        <dbReference type="Proteomes" id="UP000237105"/>
    </source>
</evidence>
<sequence length="79" mass="8646">MGESGVRCEVRQQLAMCRVPCQLGHSENPKNHPHTGFQLSISGAVWLHGSHAAGFYLPNKKCPLTKPAALLRAELIRAE</sequence>
<dbReference type="EMBL" id="JXTB01000797">
    <property type="protein sequence ID" value="PON32631.1"/>
    <property type="molecule type" value="Genomic_DNA"/>
</dbReference>
<gene>
    <name evidence="1" type="ORF">PanWU01x14_359700</name>
</gene>
<dbReference type="Proteomes" id="UP000237105">
    <property type="component" value="Unassembled WGS sequence"/>
</dbReference>
<keyword evidence="2" id="KW-1185">Reference proteome</keyword>
<proteinExistence type="predicted"/>
<dbReference type="AlphaFoldDB" id="A0A2P5A7V7"/>
<comment type="caution">
    <text evidence="1">The sequence shown here is derived from an EMBL/GenBank/DDBJ whole genome shotgun (WGS) entry which is preliminary data.</text>
</comment>
<evidence type="ECO:0000313" key="1">
    <source>
        <dbReference type="EMBL" id="PON32631.1"/>
    </source>
</evidence>
<reference evidence="2" key="1">
    <citation type="submission" date="2016-06" db="EMBL/GenBank/DDBJ databases">
        <title>Parallel loss of symbiosis genes in relatives of nitrogen-fixing non-legume Parasponia.</title>
        <authorList>
            <person name="Van Velzen R."/>
            <person name="Holmer R."/>
            <person name="Bu F."/>
            <person name="Rutten L."/>
            <person name="Van Zeijl A."/>
            <person name="Liu W."/>
            <person name="Santuari L."/>
            <person name="Cao Q."/>
            <person name="Sharma T."/>
            <person name="Shen D."/>
            <person name="Roswanjaya Y."/>
            <person name="Wardhani T."/>
            <person name="Kalhor M.S."/>
            <person name="Jansen J."/>
            <person name="Van den Hoogen J."/>
            <person name="Gungor B."/>
            <person name="Hartog M."/>
            <person name="Hontelez J."/>
            <person name="Verver J."/>
            <person name="Yang W.-C."/>
            <person name="Schijlen E."/>
            <person name="Repin R."/>
            <person name="Schilthuizen M."/>
            <person name="Schranz E."/>
            <person name="Heidstra R."/>
            <person name="Miyata K."/>
            <person name="Fedorova E."/>
            <person name="Kohlen W."/>
            <person name="Bisseling T."/>
            <person name="Smit S."/>
            <person name="Geurts R."/>
        </authorList>
    </citation>
    <scope>NUCLEOTIDE SEQUENCE [LARGE SCALE GENOMIC DNA]</scope>
    <source>
        <strain evidence="2">cv. WU1-14</strain>
    </source>
</reference>
<accession>A0A2P5A7V7</accession>
<name>A0A2P5A7V7_PARAD</name>
<organism evidence="1 2">
    <name type="scientific">Parasponia andersonii</name>
    <name type="common">Sponia andersonii</name>
    <dbReference type="NCBI Taxonomy" id="3476"/>
    <lineage>
        <taxon>Eukaryota</taxon>
        <taxon>Viridiplantae</taxon>
        <taxon>Streptophyta</taxon>
        <taxon>Embryophyta</taxon>
        <taxon>Tracheophyta</taxon>
        <taxon>Spermatophyta</taxon>
        <taxon>Magnoliopsida</taxon>
        <taxon>eudicotyledons</taxon>
        <taxon>Gunneridae</taxon>
        <taxon>Pentapetalae</taxon>
        <taxon>rosids</taxon>
        <taxon>fabids</taxon>
        <taxon>Rosales</taxon>
        <taxon>Cannabaceae</taxon>
        <taxon>Parasponia</taxon>
    </lineage>
</organism>
<protein>
    <submittedName>
        <fullName evidence="1">Uncharacterized protein</fullName>
    </submittedName>
</protein>